<proteinExistence type="predicted"/>
<name>A0A0S3T7N3_PHAAN</name>
<dbReference type="AlphaFoldDB" id="A0A0S3T7N3"/>
<evidence type="ECO:0000313" key="1">
    <source>
        <dbReference type="EMBL" id="BAU01250.1"/>
    </source>
</evidence>
<reference evidence="1 2" key="1">
    <citation type="journal article" date="2015" name="Sci. Rep.">
        <title>The power of single molecule real-time sequencing technology in the de novo assembly of a eukaryotic genome.</title>
        <authorList>
            <person name="Sakai H."/>
            <person name="Naito K."/>
            <person name="Ogiso-Tanaka E."/>
            <person name="Takahashi Y."/>
            <person name="Iseki K."/>
            <person name="Muto C."/>
            <person name="Satou K."/>
            <person name="Teruya K."/>
            <person name="Shiroma A."/>
            <person name="Shimoji M."/>
            <person name="Hirano T."/>
            <person name="Itoh T."/>
            <person name="Kaga A."/>
            <person name="Tomooka N."/>
        </authorList>
    </citation>
    <scope>NUCLEOTIDE SEQUENCE [LARGE SCALE GENOMIC DNA]</scope>
    <source>
        <strain evidence="2">cv. Shumari</strain>
    </source>
</reference>
<keyword evidence="2" id="KW-1185">Reference proteome</keyword>
<feature type="non-terminal residue" evidence="1">
    <location>
        <position position="1"/>
    </location>
</feature>
<sequence>QKRKIKYESKYPCIRKAPEGSTKVLRKNSSRFLDYNIKLFGVFTIIIVDTSVTPNHNIKDDDNRRPQLAIKLGFSRHQ</sequence>
<protein>
    <submittedName>
        <fullName evidence="1">Uncharacterized protein</fullName>
    </submittedName>
</protein>
<accession>A0A0S3T7N3</accession>
<gene>
    <name evidence="1" type="primary">Vigan.11G044400</name>
    <name evidence="1" type="ORF">VIGAN_11044400</name>
</gene>
<evidence type="ECO:0000313" key="2">
    <source>
        <dbReference type="Proteomes" id="UP000291084"/>
    </source>
</evidence>
<dbReference type="EMBL" id="AP015044">
    <property type="protein sequence ID" value="BAU01250.1"/>
    <property type="molecule type" value="Genomic_DNA"/>
</dbReference>
<organism evidence="1 2">
    <name type="scientific">Vigna angularis var. angularis</name>
    <dbReference type="NCBI Taxonomy" id="157739"/>
    <lineage>
        <taxon>Eukaryota</taxon>
        <taxon>Viridiplantae</taxon>
        <taxon>Streptophyta</taxon>
        <taxon>Embryophyta</taxon>
        <taxon>Tracheophyta</taxon>
        <taxon>Spermatophyta</taxon>
        <taxon>Magnoliopsida</taxon>
        <taxon>eudicotyledons</taxon>
        <taxon>Gunneridae</taxon>
        <taxon>Pentapetalae</taxon>
        <taxon>rosids</taxon>
        <taxon>fabids</taxon>
        <taxon>Fabales</taxon>
        <taxon>Fabaceae</taxon>
        <taxon>Papilionoideae</taxon>
        <taxon>50 kb inversion clade</taxon>
        <taxon>NPAAA clade</taxon>
        <taxon>indigoferoid/millettioid clade</taxon>
        <taxon>Phaseoleae</taxon>
        <taxon>Vigna</taxon>
    </lineage>
</organism>
<dbReference type="Proteomes" id="UP000291084">
    <property type="component" value="Chromosome 11"/>
</dbReference>